<dbReference type="AlphaFoldDB" id="A0A3R9MAM6"/>
<dbReference type="GO" id="GO:0016787">
    <property type="term" value="F:hydrolase activity"/>
    <property type="evidence" value="ECO:0007669"/>
    <property type="project" value="UniProtKB-KW"/>
</dbReference>
<comment type="similarity">
    <text evidence="1">In the N-terminal section; belongs to the LXG family.</text>
</comment>
<accession>A0A3R9MAM6</accession>
<sequence length="537" mass="58029">MGIKVDIGSADSQGSTANSVLSSRVNYYNDVITAFNNLITEGELKGKAYDSAKSYAENIMVPLLRGVILFSESLGGKASELPTLYRSQVGGESLDEEILQKQIEAKNTTISTHEAILYSLSNLKDIDPIYKSNVRGIISNATSKRDELQRKLEKLQSFASSTSGHFSDSESLQTLVFQGFEQVTGDFGKFDGTFKVEGQAPWANNINNEWTKRSEVIQNYQNVLDKIKNKTELDEKDIKAIQAYQNRYPAKGMPENVKNAIQGFVDRTEAELLTMAQDVAKEQGISVEKAIDFILKQEESADKSSKFSNIVGRAILAKAELDFINGRQIISDSRGRVKIGSRFLYNKNTGHVYTNGSGEYRQETGKAFDPTDTNIGKGVQTTGWRAALGDAVDSAKSGFKNSLKFWDDFNWKDASQLSKWGQAGKAFGAIGTVLNVGGNIKENFFDDKTSSVGEKIQNFVVDQGVDLISGASAASAGAAIGTVIGGPIGTVVGLGLGAAIGYAMNNVKFGLLNHKSVTDAAKDAIGNGLKAIGGWFS</sequence>
<dbReference type="PROSITE" id="PS51756">
    <property type="entry name" value="LXG"/>
    <property type="match status" value="1"/>
</dbReference>
<evidence type="ECO:0000313" key="4">
    <source>
        <dbReference type="Proteomes" id="UP000281558"/>
    </source>
</evidence>
<comment type="caution">
    <text evidence="3">The sequence shown here is derived from an EMBL/GenBank/DDBJ whole genome shotgun (WGS) entry which is preliminary data.</text>
</comment>
<evidence type="ECO:0000259" key="2">
    <source>
        <dbReference type="PROSITE" id="PS51756"/>
    </source>
</evidence>
<name>A0A3R9MAM6_STROR</name>
<dbReference type="EC" id="3.1.-.-" evidence="3"/>
<dbReference type="EMBL" id="RJPK01000003">
    <property type="protein sequence ID" value="RSJ70224.1"/>
    <property type="molecule type" value="Genomic_DNA"/>
</dbReference>
<dbReference type="Pfam" id="PF04740">
    <property type="entry name" value="LXG"/>
    <property type="match status" value="1"/>
</dbReference>
<reference evidence="3 4" key="1">
    <citation type="submission" date="2018-11" db="EMBL/GenBank/DDBJ databases">
        <title>Species Designations Belie Phenotypic and Genotypic Heterogeneity in Oral Streptococci.</title>
        <authorList>
            <person name="Velsko I."/>
        </authorList>
    </citation>
    <scope>NUCLEOTIDE SEQUENCE [LARGE SCALE GENOMIC DNA]</scope>
    <source>
        <strain evidence="3 4">BCC10</strain>
    </source>
</reference>
<protein>
    <submittedName>
        <fullName evidence="3">Ribonuclease</fullName>
        <ecNumber evidence="3">3.1.-.-</ecNumber>
    </submittedName>
</protein>
<evidence type="ECO:0000256" key="1">
    <source>
        <dbReference type="ARBA" id="ARBA00034117"/>
    </source>
</evidence>
<evidence type="ECO:0000313" key="3">
    <source>
        <dbReference type="EMBL" id="RSJ70224.1"/>
    </source>
</evidence>
<proteinExistence type="inferred from homology"/>
<organism evidence="3 4">
    <name type="scientific">Streptococcus oralis</name>
    <dbReference type="NCBI Taxonomy" id="1303"/>
    <lineage>
        <taxon>Bacteria</taxon>
        <taxon>Bacillati</taxon>
        <taxon>Bacillota</taxon>
        <taxon>Bacilli</taxon>
        <taxon>Lactobacillales</taxon>
        <taxon>Streptococcaceae</taxon>
        <taxon>Streptococcus</taxon>
    </lineage>
</organism>
<dbReference type="InterPro" id="IPR006829">
    <property type="entry name" value="LXG_dom"/>
</dbReference>
<feature type="domain" description="LXG" evidence="2">
    <location>
        <begin position="1"/>
        <end position="223"/>
    </location>
</feature>
<dbReference type="RefSeq" id="WP_260468142.1">
    <property type="nucleotide sequence ID" value="NZ_RJPK01000003.1"/>
</dbReference>
<gene>
    <name evidence="3" type="ORF">D8801_04905</name>
</gene>
<keyword evidence="3" id="KW-0378">Hydrolase</keyword>
<dbReference type="Proteomes" id="UP000281558">
    <property type="component" value="Unassembled WGS sequence"/>
</dbReference>